<comment type="caution">
    <text evidence="1">The sequence shown here is derived from an EMBL/GenBank/DDBJ whole genome shotgun (WGS) entry which is preliminary data.</text>
</comment>
<name>A0AAU9P1H0_9ASTR</name>
<protein>
    <submittedName>
        <fullName evidence="1">Uncharacterized protein</fullName>
    </submittedName>
</protein>
<sequence>MATPTPITICCRVIPLTLQQHQIQHRRSLQPPLADCCTFTAVNSEPPDDLESSIVLASMASRHSVPGDLAAAISNEEHKAIAACHKIIETPIIRCTRRIPTRNKTKKSRPKTSDL</sequence>
<organism evidence="1 2">
    <name type="scientific">Lactuca virosa</name>
    <dbReference type="NCBI Taxonomy" id="75947"/>
    <lineage>
        <taxon>Eukaryota</taxon>
        <taxon>Viridiplantae</taxon>
        <taxon>Streptophyta</taxon>
        <taxon>Embryophyta</taxon>
        <taxon>Tracheophyta</taxon>
        <taxon>Spermatophyta</taxon>
        <taxon>Magnoliopsida</taxon>
        <taxon>eudicotyledons</taxon>
        <taxon>Gunneridae</taxon>
        <taxon>Pentapetalae</taxon>
        <taxon>asterids</taxon>
        <taxon>campanulids</taxon>
        <taxon>Asterales</taxon>
        <taxon>Asteraceae</taxon>
        <taxon>Cichorioideae</taxon>
        <taxon>Cichorieae</taxon>
        <taxon>Lactucinae</taxon>
        <taxon>Lactuca</taxon>
    </lineage>
</organism>
<dbReference type="Proteomes" id="UP001157418">
    <property type="component" value="Unassembled WGS sequence"/>
</dbReference>
<proteinExistence type="predicted"/>
<evidence type="ECO:0000313" key="2">
    <source>
        <dbReference type="Proteomes" id="UP001157418"/>
    </source>
</evidence>
<dbReference type="AlphaFoldDB" id="A0AAU9P1H0"/>
<keyword evidence="2" id="KW-1185">Reference proteome</keyword>
<reference evidence="1 2" key="1">
    <citation type="submission" date="2022-01" db="EMBL/GenBank/DDBJ databases">
        <authorList>
            <person name="Xiong W."/>
            <person name="Schranz E."/>
        </authorList>
    </citation>
    <scope>NUCLEOTIDE SEQUENCE [LARGE SCALE GENOMIC DNA]</scope>
</reference>
<accession>A0AAU9P1H0</accession>
<evidence type="ECO:0000313" key="1">
    <source>
        <dbReference type="EMBL" id="CAH1443909.1"/>
    </source>
</evidence>
<dbReference type="EMBL" id="CAKMRJ010005523">
    <property type="protein sequence ID" value="CAH1443909.1"/>
    <property type="molecule type" value="Genomic_DNA"/>
</dbReference>
<gene>
    <name evidence="1" type="ORF">LVIROSA_LOCUS29792</name>
</gene>